<dbReference type="AlphaFoldDB" id="A0A195BY53"/>
<dbReference type="EMBL" id="KQ978501">
    <property type="protein sequence ID" value="KYM93522.1"/>
    <property type="molecule type" value="Genomic_DNA"/>
</dbReference>
<evidence type="ECO:0000313" key="2">
    <source>
        <dbReference type="EMBL" id="KYM93522.1"/>
    </source>
</evidence>
<keyword evidence="3" id="KW-1185">Reference proteome</keyword>
<protein>
    <submittedName>
        <fullName evidence="2">Uncharacterized protein</fullName>
    </submittedName>
</protein>
<feature type="compositionally biased region" description="Polar residues" evidence="1">
    <location>
        <begin position="45"/>
        <end position="55"/>
    </location>
</feature>
<gene>
    <name evidence="2" type="ORF">ALC62_15880</name>
</gene>
<proteinExistence type="predicted"/>
<evidence type="ECO:0000313" key="3">
    <source>
        <dbReference type="Proteomes" id="UP000078542"/>
    </source>
</evidence>
<name>A0A195BY53_9HYME</name>
<feature type="non-terminal residue" evidence="2">
    <location>
        <position position="1"/>
    </location>
</feature>
<accession>A0A195BY53</accession>
<evidence type="ECO:0000256" key="1">
    <source>
        <dbReference type="SAM" id="MobiDB-lite"/>
    </source>
</evidence>
<dbReference type="Proteomes" id="UP000078542">
    <property type="component" value="Unassembled WGS sequence"/>
</dbReference>
<sequence>PRLLQIVQRDEGRSLLWNIGASSQGSHADEALARKPRGQAPQLLQLPSGSNSLPQYNPGHRVRTFMISLSSRQLKNKEDNEVYGSAP</sequence>
<reference evidence="2 3" key="1">
    <citation type="submission" date="2016-03" db="EMBL/GenBank/DDBJ databases">
        <title>Cyphomyrmex costatus WGS genome.</title>
        <authorList>
            <person name="Nygaard S."/>
            <person name="Hu H."/>
            <person name="Boomsma J."/>
            <person name="Zhang G."/>
        </authorList>
    </citation>
    <scope>NUCLEOTIDE SEQUENCE [LARGE SCALE GENOMIC DNA]</scope>
    <source>
        <strain evidence="2">MS0001</strain>
        <tissue evidence="2">Whole body</tissue>
    </source>
</reference>
<feature type="region of interest" description="Disordered" evidence="1">
    <location>
        <begin position="23"/>
        <end position="57"/>
    </location>
</feature>
<organism evidence="2 3">
    <name type="scientific">Cyphomyrmex costatus</name>
    <dbReference type="NCBI Taxonomy" id="456900"/>
    <lineage>
        <taxon>Eukaryota</taxon>
        <taxon>Metazoa</taxon>
        <taxon>Ecdysozoa</taxon>
        <taxon>Arthropoda</taxon>
        <taxon>Hexapoda</taxon>
        <taxon>Insecta</taxon>
        <taxon>Pterygota</taxon>
        <taxon>Neoptera</taxon>
        <taxon>Endopterygota</taxon>
        <taxon>Hymenoptera</taxon>
        <taxon>Apocrita</taxon>
        <taxon>Aculeata</taxon>
        <taxon>Formicoidea</taxon>
        <taxon>Formicidae</taxon>
        <taxon>Myrmicinae</taxon>
        <taxon>Cyphomyrmex</taxon>
    </lineage>
</organism>